<dbReference type="InterPro" id="IPR002528">
    <property type="entry name" value="MATE_fam"/>
</dbReference>
<feature type="transmembrane region" description="Helical" evidence="10">
    <location>
        <begin position="180"/>
        <end position="201"/>
    </location>
</feature>
<dbReference type="CDD" id="cd13131">
    <property type="entry name" value="MATE_NorM_like"/>
    <property type="match status" value="1"/>
</dbReference>
<evidence type="ECO:0000256" key="3">
    <source>
        <dbReference type="ARBA" id="ARBA00022449"/>
    </source>
</evidence>
<keyword evidence="3" id="KW-0050">Antiport</keyword>
<keyword evidence="2" id="KW-0813">Transport</keyword>
<dbReference type="InterPro" id="IPR048279">
    <property type="entry name" value="MdtK-like"/>
</dbReference>
<evidence type="ECO:0000256" key="8">
    <source>
        <dbReference type="ARBA" id="ARBA00023136"/>
    </source>
</evidence>
<feature type="transmembrane region" description="Helical" evidence="10">
    <location>
        <begin position="342"/>
        <end position="360"/>
    </location>
</feature>
<keyword evidence="7" id="KW-0406">Ion transport</keyword>
<feature type="transmembrane region" description="Helical" evidence="10">
    <location>
        <begin position="381"/>
        <end position="403"/>
    </location>
</feature>
<dbReference type="GO" id="GO:0015297">
    <property type="term" value="F:antiporter activity"/>
    <property type="evidence" value="ECO:0007669"/>
    <property type="project" value="UniProtKB-KW"/>
</dbReference>
<evidence type="ECO:0000256" key="10">
    <source>
        <dbReference type="SAM" id="Phobius"/>
    </source>
</evidence>
<proteinExistence type="predicted"/>
<evidence type="ECO:0000256" key="7">
    <source>
        <dbReference type="ARBA" id="ARBA00023065"/>
    </source>
</evidence>
<dbReference type="PANTHER" id="PTHR43298">
    <property type="entry name" value="MULTIDRUG RESISTANCE PROTEIN NORM-RELATED"/>
    <property type="match status" value="1"/>
</dbReference>
<accession>A0A1H3QIE9</accession>
<keyword evidence="6 10" id="KW-1133">Transmembrane helix</keyword>
<evidence type="ECO:0000313" key="12">
    <source>
        <dbReference type="Proteomes" id="UP000198914"/>
    </source>
</evidence>
<name>A0A1H3QIE9_9RHOB</name>
<dbReference type="GO" id="GO:0005886">
    <property type="term" value="C:plasma membrane"/>
    <property type="evidence" value="ECO:0007669"/>
    <property type="project" value="UniProtKB-SubCell"/>
</dbReference>
<dbReference type="EMBL" id="FNPX01000006">
    <property type="protein sequence ID" value="SDZ13127.1"/>
    <property type="molecule type" value="Genomic_DNA"/>
</dbReference>
<gene>
    <name evidence="11" type="ORF">SAMN05444004_106152</name>
</gene>
<dbReference type="STRING" id="1244108.SAMN05444004_106152"/>
<dbReference type="PIRSF" id="PIRSF006603">
    <property type="entry name" value="DinF"/>
    <property type="match status" value="1"/>
</dbReference>
<dbReference type="Pfam" id="PF01554">
    <property type="entry name" value="MatE"/>
    <property type="match status" value="2"/>
</dbReference>
<dbReference type="AlphaFoldDB" id="A0A1H3QIE9"/>
<feature type="transmembrane region" description="Helical" evidence="10">
    <location>
        <begin position="251"/>
        <end position="279"/>
    </location>
</feature>
<dbReference type="PANTHER" id="PTHR43298:SF2">
    <property type="entry name" value="FMN_FAD EXPORTER YEEO-RELATED"/>
    <property type="match status" value="1"/>
</dbReference>
<feature type="transmembrane region" description="Helical" evidence="10">
    <location>
        <begin position="79"/>
        <end position="98"/>
    </location>
</feature>
<evidence type="ECO:0000256" key="4">
    <source>
        <dbReference type="ARBA" id="ARBA00022475"/>
    </source>
</evidence>
<feature type="transmembrane region" description="Helical" evidence="10">
    <location>
        <begin position="118"/>
        <end position="135"/>
    </location>
</feature>
<evidence type="ECO:0000256" key="1">
    <source>
        <dbReference type="ARBA" id="ARBA00004429"/>
    </source>
</evidence>
<keyword evidence="4" id="KW-1003">Cell membrane</keyword>
<dbReference type="GO" id="GO:0006811">
    <property type="term" value="P:monoatomic ion transport"/>
    <property type="evidence" value="ECO:0007669"/>
    <property type="project" value="UniProtKB-KW"/>
</dbReference>
<feature type="transmembrane region" description="Helical" evidence="10">
    <location>
        <begin position="409"/>
        <end position="430"/>
    </location>
</feature>
<dbReference type="GO" id="GO:0042910">
    <property type="term" value="F:xenobiotic transmembrane transporter activity"/>
    <property type="evidence" value="ECO:0007669"/>
    <property type="project" value="InterPro"/>
</dbReference>
<protein>
    <recommendedName>
        <fullName evidence="9">Multidrug-efflux transporter</fullName>
    </recommendedName>
</protein>
<feature type="transmembrane region" description="Helical" evidence="10">
    <location>
        <begin position="302"/>
        <end position="322"/>
    </location>
</feature>
<feature type="transmembrane region" description="Helical" evidence="10">
    <location>
        <begin position="147"/>
        <end position="168"/>
    </location>
</feature>
<keyword evidence="5 10" id="KW-0812">Transmembrane</keyword>
<dbReference type="NCBIfam" id="TIGR00797">
    <property type="entry name" value="matE"/>
    <property type="match status" value="1"/>
</dbReference>
<comment type="subcellular location">
    <subcellularLocation>
        <location evidence="1">Cell inner membrane</location>
        <topology evidence="1">Multi-pass membrane protein</topology>
    </subcellularLocation>
</comment>
<evidence type="ECO:0000256" key="5">
    <source>
        <dbReference type="ARBA" id="ARBA00022692"/>
    </source>
</evidence>
<organism evidence="11 12">
    <name type="scientific">Jannaschia faecimaris</name>
    <dbReference type="NCBI Taxonomy" id="1244108"/>
    <lineage>
        <taxon>Bacteria</taxon>
        <taxon>Pseudomonadati</taxon>
        <taxon>Pseudomonadota</taxon>
        <taxon>Alphaproteobacteria</taxon>
        <taxon>Rhodobacterales</taxon>
        <taxon>Roseobacteraceae</taxon>
        <taxon>Jannaschia</taxon>
    </lineage>
</organism>
<keyword evidence="8 10" id="KW-0472">Membrane</keyword>
<dbReference type="Proteomes" id="UP000198914">
    <property type="component" value="Unassembled WGS sequence"/>
</dbReference>
<evidence type="ECO:0000256" key="2">
    <source>
        <dbReference type="ARBA" id="ARBA00022448"/>
    </source>
</evidence>
<evidence type="ECO:0000313" key="11">
    <source>
        <dbReference type="EMBL" id="SDZ13127.1"/>
    </source>
</evidence>
<reference evidence="12" key="1">
    <citation type="submission" date="2016-10" db="EMBL/GenBank/DDBJ databases">
        <authorList>
            <person name="Varghese N."/>
            <person name="Submissions S."/>
        </authorList>
    </citation>
    <scope>NUCLEOTIDE SEQUENCE [LARGE SCALE GENOMIC DNA]</scope>
    <source>
        <strain evidence="12">DSM 100420</strain>
    </source>
</reference>
<evidence type="ECO:0000256" key="6">
    <source>
        <dbReference type="ARBA" id="ARBA00022989"/>
    </source>
</evidence>
<sequence length="442" mass="46614">MILGLPLVGSQVGQILIGLTDTLMLGRYSVEALAAVTISHSAFFTLFVLGSGFAVACMPMAAGALGQGDETQVRRIARMGLWLSFLTGMAMLPLFFWSESILLVLGQTPEVAAGGQDYLRIAGWGMVPALLLATFRSHLSALERTRIVFWATMLAAALNVVVNWLLIFGNLGFPEMGLRGAAVASLGVQVLSAGVLAVYAARGPDMAGFELFKNLHRPDWPIFGDIFRMGLPIGLTHVSESGLFAASAFMMGWLGTVALGAHGIAIGVAALTFMIHMGLSQAATVRVGRAWGQGDALGLRRAALAAAILSAVAVAGSLVLYLGFGEWIVGLFLDRTDPDAPAILLLGTTLMALAALFQLVDAGQVMALGFLRGVHDTRVPMIYAIVAYWLVGIPVSYLLGFVLDLGPEGIWLGLVAGLLAAMAALMTRFVRITKPVLSTLKS</sequence>
<dbReference type="InterPro" id="IPR050222">
    <property type="entry name" value="MATE_MdtK"/>
</dbReference>
<evidence type="ECO:0000256" key="9">
    <source>
        <dbReference type="ARBA" id="ARBA00031636"/>
    </source>
</evidence>
<feature type="transmembrane region" description="Helical" evidence="10">
    <location>
        <begin position="32"/>
        <end position="58"/>
    </location>
</feature>
<keyword evidence="12" id="KW-1185">Reference proteome</keyword>